<feature type="domain" description="UPF0261" evidence="1">
    <location>
        <begin position="48"/>
        <end position="271"/>
    </location>
</feature>
<dbReference type="Gene3D" id="3.40.50.12030">
    <property type="entry name" value="Uncharacterised protein family UPF0261, NC domain"/>
    <property type="match status" value="1"/>
</dbReference>
<dbReference type="InterPro" id="IPR051353">
    <property type="entry name" value="Tobamovirus_resist_UPF0261"/>
</dbReference>
<organism evidence="2 3">
    <name type="scientific">Cercophora samala</name>
    <dbReference type="NCBI Taxonomy" id="330535"/>
    <lineage>
        <taxon>Eukaryota</taxon>
        <taxon>Fungi</taxon>
        <taxon>Dikarya</taxon>
        <taxon>Ascomycota</taxon>
        <taxon>Pezizomycotina</taxon>
        <taxon>Sordariomycetes</taxon>
        <taxon>Sordariomycetidae</taxon>
        <taxon>Sordariales</taxon>
        <taxon>Lasiosphaeriaceae</taxon>
        <taxon>Cercophora</taxon>
    </lineage>
</organism>
<dbReference type="InterPro" id="IPR044122">
    <property type="entry name" value="UPF0261_N"/>
</dbReference>
<protein>
    <recommendedName>
        <fullName evidence="1">UPF0261 domain-containing protein</fullName>
    </recommendedName>
</protein>
<evidence type="ECO:0000313" key="2">
    <source>
        <dbReference type="EMBL" id="KAK0671476.1"/>
    </source>
</evidence>
<proteinExistence type="predicted"/>
<dbReference type="PANTHER" id="PTHR31862:SF1">
    <property type="entry name" value="UPF0261 DOMAIN PROTEIN (AFU_ORTHOLOGUE AFUA_1G10120)"/>
    <property type="match status" value="1"/>
</dbReference>
<dbReference type="EMBL" id="JAULSY010000021">
    <property type="protein sequence ID" value="KAK0671476.1"/>
    <property type="molecule type" value="Genomic_DNA"/>
</dbReference>
<evidence type="ECO:0000259" key="1">
    <source>
        <dbReference type="Pfam" id="PF23189"/>
    </source>
</evidence>
<sequence length="272" mass="29799">MANSVVDIAGENGLLRRVMGNAAGAVVGAALVYEKQRGQDREMGEGRRKRLGITMFGVTTPAVDTVRECVREEWCGDRVEVFVFHATGHGGKAMERMVREGELDAVLDLTTTEVADYVVGGVMSAGEERMSAAVEKGIPYLVSLGATDMVNFGARETVPERFRERRLVEHNAAVTVMRTNKEEARGIGRFIVERLKKAKRPDLVKVVIPRGGTSLMSKVGGVFENREVDKVLLDVLQDGLKDSGIEIVEDERDINNEGFARMTAGLMKELMG</sequence>
<name>A0AA40DCD2_9PEZI</name>
<reference evidence="2" key="1">
    <citation type="submission" date="2023-06" db="EMBL/GenBank/DDBJ databases">
        <title>Genome-scale phylogeny and comparative genomics of the fungal order Sordariales.</title>
        <authorList>
            <consortium name="Lawrence Berkeley National Laboratory"/>
            <person name="Hensen N."/>
            <person name="Bonometti L."/>
            <person name="Westerberg I."/>
            <person name="Brannstrom I.O."/>
            <person name="Guillou S."/>
            <person name="Cros-Aarteil S."/>
            <person name="Calhoun S."/>
            <person name="Haridas S."/>
            <person name="Kuo A."/>
            <person name="Mondo S."/>
            <person name="Pangilinan J."/>
            <person name="Riley R."/>
            <person name="Labutti K."/>
            <person name="Andreopoulos B."/>
            <person name="Lipzen A."/>
            <person name="Chen C."/>
            <person name="Yanf M."/>
            <person name="Daum C."/>
            <person name="Ng V."/>
            <person name="Clum A."/>
            <person name="Steindorff A."/>
            <person name="Ohm R."/>
            <person name="Martin F."/>
            <person name="Silar P."/>
            <person name="Natvig D."/>
            <person name="Lalanne C."/>
            <person name="Gautier V."/>
            <person name="Ament-Velasquez S.L."/>
            <person name="Kruys A."/>
            <person name="Hutchinson M.I."/>
            <person name="Powell A.J."/>
            <person name="Barry K."/>
            <person name="Miller A.N."/>
            <person name="Grigoriev I.V."/>
            <person name="Debuchy R."/>
            <person name="Gladieux P."/>
            <person name="Thoren M.H."/>
            <person name="Johannesson H."/>
        </authorList>
    </citation>
    <scope>NUCLEOTIDE SEQUENCE</scope>
    <source>
        <strain evidence="2">CBS 307.81</strain>
    </source>
</reference>
<accession>A0AA40DCD2</accession>
<evidence type="ECO:0000313" key="3">
    <source>
        <dbReference type="Proteomes" id="UP001174997"/>
    </source>
</evidence>
<dbReference type="CDD" id="cd15488">
    <property type="entry name" value="Tm-1-like"/>
    <property type="match status" value="1"/>
</dbReference>
<dbReference type="AlphaFoldDB" id="A0AA40DCD2"/>
<comment type="caution">
    <text evidence="2">The sequence shown here is derived from an EMBL/GenBank/DDBJ whole genome shotgun (WGS) entry which is preliminary data.</text>
</comment>
<gene>
    <name evidence="2" type="ORF">QBC41DRAFT_315795</name>
</gene>
<dbReference type="Proteomes" id="UP001174997">
    <property type="component" value="Unassembled WGS sequence"/>
</dbReference>
<dbReference type="PANTHER" id="PTHR31862">
    <property type="entry name" value="UPF0261 DOMAIN PROTEIN (AFU_ORTHOLOGUE AFUA_1G10120)"/>
    <property type="match status" value="1"/>
</dbReference>
<dbReference type="InterPro" id="IPR056778">
    <property type="entry name" value="UPF0261_C"/>
</dbReference>
<keyword evidence="3" id="KW-1185">Reference proteome</keyword>
<dbReference type="Gene3D" id="3.40.50.12020">
    <property type="entry name" value="Uncharacterised protein family UPF0261, NN domain"/>
    <property type="match status" value="1"/>
</dbReference>
<dbReference type="Pfam" id="PF23189">
    <property type="entry name" value="UPF0261_C"/>
    <property type="match status" value="1"/>
</dbReference>